<dbReference type="EMBL" id="SODV01000002">
    <property type="protein sequence ID" value="TDW96098.1"/>
    <property type="molecule type" value="Genomic_DNA"/>
</dbReference>
<dbReference type="Pfam" id="PF13618">
    <property type="entry name" value="Gluconate_2-dh3"/>
    <property type="match status" value="1"/>
</dbReference>
<dbReference type="Proteomes" id="UP000294498">
    <property type="component" value="Unassembled WGS sequence"/>
</dbReference>
<evidence type="ECO:0000313" key="2">
    <source>
        <dbReference type="Proteomes" id="UP000294498"/>
    </source>
</evidence>
<protein>
    <submittedName>
        <fullName evidence="1">Gluconate 2-dehydrogenase subunit 3-like protein</fullName>
    </submittedName>
</protein>
<reference evidence="1 2" key="1">
    <citation type="submission" date="2019-03" db="EMBL/GenBank/DDBJ databases">
        <title>Genomic Encyclopedia of Type Strains, Phase IV (KMG-IV): sequencing the most valuable type-strain genomes for metagenomic binning, comparative biology and taxonomic classification.</title>
        <authorList>
            <person name="Goeker M."/>
        </authorList>
    </citation>
    <scope>NUCLEOTIDE SEQUENCE [LARGE SCALE GENOMIC DNA]</scope>
    <source>
        <strain evidence="1 2">DSM 100059</strain>
    </source>
</reference>
<gene>
    <name evidence="1" type="ORF">EDB95_3921</name>
</gene>
<dbReference type="AlphaFoldDB" id="A0A4R8DFJ8"/>
<organism evidence="1 2">
    <name type="scientific">Dinghuibacter silviterrae</name>
    <dbReference type="NCBI Taxonomy" id="1539049"/>
    <lineage>
        <taxon>Bacteria</taxon>
        <taxon>Pseudomonadati</taxon>
        <taxon>Bacteroidota</taxon>
        <taxon>Chitinophagia</taxon>
        <taxon>Chitinophagales</taxon>
        <taxon>Chitinophagaceae</taxon>
        <taxon>Dinghuibacter</taxon>
    </lineage>
</organism>
<proteinExistence type="predicted"/>
<evidence type="ECO:0000313" key="1">
    <source>
        <dbReference type="EMBL" id="TDW96098.1"/>
    </source>
</evidence>
<sequence>MVAVLMGGTIIGAEAFLTGCKTTPTQTGLFADTDGALLDEIGETILPVTPDSPGAKDARIGDFMKLIVTDCYSPRDQKVFLNGLQALKDKGFMNMTAAQKHDLLVGLDKEAKDYDKANDDKAPKTHPDPTAWVDPDAGAAKHYFTMMKQLTIWGFFSSEPGATKACRYVPVPGRFDGDVPYKKGDKGWATSSAT</sequence>
<accession>A0A4R8DFJ8</accession>
<keyword evidence="2" id="KW-1185">Reference proteome</keyword>
<dbReference type="InterPro" id="IPR027056">
    <property type="entry name" value="Gluconate_2DH_su3"/>
</dbReference>
<name>A0A4R8DFJ8_9BACT</name>
<comment type="caution">
    <text evidence="1">The sequence shown here is derived from an EMBL/GenBank/DDBJ whole genome shotgun (WGS) entry which is preliminary data.</text>
</comment>